<dbReference type="Pfam" id="PF07508">
    <property type="entry name" value="Recombinase"/>
    <property type="match status" value="1"/>
</dbReference>
<dbReference type="Pfam" id="PF00239">
    <property type="entry name" value="Resolvase"/>
    <property type="match status" value="1"/>
</dbReference>
<organism evidence="4 5">
    <name type="scientific">Mediterraneibacter gnavus</name>
    <name type="common">Ruminococcus gnavus</name>
    <dbReference type="NCBI Taxonomy" id="33038"/>
    <lineage>
        <taxon>Bacteria</taxon>
        <taxon>Bacillati</taxon>
        <taxon>Bacillota</taxon>
        <taxon>Clostridia</taxon>
        <taxon>Lachnospirales</taxon>
        <taxon>Lachnospiraceae</taxon>
        <taxon>Mediterraneibacter</taxon>
    </lineage>
</organism>
<feature type="domain" description="Resolvase/invertase-type recombinase catalytic" evidence="2">
    <location>
        <begin position="7"/>
        <end position="155"/>
    </location>
</feature>
<dbReference type="InterPro" id="IPR025827">
    <property type="entry name" value="Zn_ribbon_recom_dom"/>
</dbReference>
<dbReference type="PANTHER" id="PTHR30461">
    <property type="entry name" value="DNA-INVERTASE FROM LAMBDOID PROPHAGE"/>
    <property type="match status" value="1"/>
</dbReference>
<dbReference type="PROSITE" id="PS51737">
    <property type="entry name" value="RECOMBINASE_DNA_BIND"/>
    <property type="match status" value="1"/>
</dbReference>
<dbReference type="CDD" id="cd00338">
    <property type="entry name" value="Ser_Recombinase"/>
    <property type="match status" value="1"/>
</dbReference>
<proteinExistence type="predicted"/>
<dbReference type="AlphaFoldDB" id="A0A414UXK8"/>
<dbReference type="InterPro" id="IPR011109">
    <property type="entry name" value="DNA_bind_recombinase_dom"/>
</dbReference>
<evidence type="ECO:0000259" key="3">
    <source>
        <dbReference type="PROSITE" id="PS51737"/>
    </source>
</evidence>
<evidence type="ECO:0000259" key="2">
    <source>
        <dbReference type="PROSITE" id="PS51736"/>
    </source>
</evidence>
<dbReference type="RefSeq" id="WP_118207830.1">
    <property type="nucleotide sequence ID" value="NZ_QRIP01000007.1"/>
</dbReference>
<evidence type="ECO:0000313" key="5">
    <source>
        <dbReference type="Proteomes" id="UP000283981"/>
    </source>
</evidence>
<dbReference type="Gene3D" id="3.40.50.1390">
    <property type="entry name" value="Resolvase, N-terminal catalytic domain"/>
    <property type="match status" value="1"/>
</dbReference>
<dbReference type="GO" id="GO:0000150">
    <property type="term" value="F:DNA strand exchange activity"/>
    <property type="evidence" value="ECO:0007669"/>
    <property type="project" value="InterPro"/>
</dbReference>
<gene>
    <name evidence="4" type="ORF">DW243_05685</name>
</gene>
<protein>
    <submittedName>
        <fullName evidence="4">Recombinase family protein</fullName>
    </submittedName>
</protein>
<name>A0A414UXK8_MEDGN</name>
<dbReference type="EMBL" id="QRIS01000007">
    <property type="protein sequence ID" value="RHG86321.1"/>
    <property type="molecule type" value="Genomic_DNA"/>
</dbReference>
<evidence type="ECO:0000256" key="1">
    <source>
        <dbReference type="SAM" id="Coils"/>
    </source>
</evidence>
<dbReference type="Gene3D" id="1.20.5.1160">
    <property type="entry name" value="Vasodilator-stimulated phosphoprotein"/>
    <property type="match status" value="1"/>
</dbReference>
<dbReference type="Gene3D" id="3.90.1750.20">
    <property type="entry name" value="Putative Large Serine Recombinase, Chain B, Domain 2"/>
    <property type="match status" value="1"/>
</dbReference>
<dbReference type="InterPro" id="IPR036162">
    <property type="entry name" value="Resolvase-like_N_sf"/>
</dbReference>
<accession>A0A414UXK8</accession>
<feature type="domain" description="Recombinase" evidence="3">
    <location>
        <begin position="163"/>
        <end position="294"/>
    </location>
</feature>
<comment type="caution">
    <text evidence="4">The sequence shown here is derived from an EMBL/GenBank/DDBJ whole genome shotgun (WGS) entry which is preliminary data.</text>
</comment>
<dbReference type="SUPFAM" id="SSF53041">
    <property type="entry name" value="Resolvase-like"/>
    <property type="match status" value="1"/>
</dbReference>
<evidence type="ECO:0000313" key="4">
    <source>
        <dbReference type="EMBL" id="RHG86321.1"/>
    </source>
</evidence>
<dbReference type="SMART" id="SM00857">
    <property type="entry name" value="Resolvase"/>
    <property type="match status" value="1"/>
</dbReference>
<dbReference type="InterPro" id="IPR050639">
    <property type="entry name" value="SSR_resolvase"/>
</dbReference>
<dbReference type="GO" id="GO:0003677">
    <property type="term" value="F:DNA binding"/>
    <property type="evidence" value="ECO:0007669"/>
    <property type="project" value="InterPro"/>
</dbReference>
<dbReference type="InterPro" id="IPR038109">
    <property type="entry name" value="DNA_bind_recomb_sf"/>
</dbReference>
<dbReference type="InterPro" id="IPR006119">
    <property type="entry name" value="Resolv_N"/>
</dbReference>
<dbReference type="PANTHER" id="PTHR30461:SF23">
    <property type="entry name" value="DNA RECOMBINASE-RELATED"/>
    <property type="match status" value="1"/>
</dbReference>
<keyword evidence="1" id="KW-0175">Coiled coil</keyword>
<feature type="coiled-coil region" evidence="1">
    <location>
        <begin position="402"/>
        <end position="471"/>
    </location>
</feature>
<sequence>MNREGKKCVLYPRVSTEMQVDGYSLEGQKNSLKRFADREEMEIVGVYEDAGKSGKSIEGRPAFKKMLSDIKNGLEIDYILVYKLSRFGRNAADILNSLEFVQSYGINLICIEEGIDSSQTSGKLLISVLSAVAEIERENIIEQTMNGRREKARQGGWNGGFAPYGYYLENNQLLIEETEAKAIRIIFEKFGNSDIGLGGVAKYLNLQGIKKIPRQNGKLETWSSHFIRQILDNPVYCGKIAYGRRTREKVKGTKNEYKQVHTDDYILEDGQHEGIVSAELWEKVRAKRIATGIKQPSKVGKDRSHLLTGVLKCPMCGSSMYTNKHAWTNKDGTYKEVYYYICGRNKQERGHHCDYKASLRKTDIEPLVIEAVKELVSDKYFAREIKSRIGIQTDTGNVDKEIANYESKLKEVDLNKARLEREIDNLPADARYRERKIHDMTLRLDGLYDTIVELEERIEDAKLRRSSIEMEAITLENVYKIMKNFGKLYAIMSDEEKKSVISYLIKEIQIYPNGESEMPLKSIEFNFPIYRDGKEVRKVLWERGNTVETVVLLSHKKADSYIHIDVEFGEGEGKIPVDSIAKRAEAYKPKEKVTYKMIKEYIEAKYGFKVHTAYIAEVKRNLGLPMYDAPNAVEELKQPRKHPTPEKVEAIKDALRYFAVI</sequence>
<dbReference type="PROSITE" id="PS51736">
    <property type="entry name" value="RECOMBINASES_3"/>
    <property type="match status" value="1"/>
</dbReference>
<dbReference type="Proteomes" id="UP000283981">
    <property type="component" value="Unassembled WGS sequence"/>
</dbReference>
<reference evidence="4 5" key="1">
    <citation type="submission" date="2018-08" db="EMBL/GenBank/DDBJ databases">
        <title>A genome reference for cultivated species of the human gut microbiota.</title>
        <authorList>
            <person name="Zou Y."/>
            <person name="Xue W."/>
            <person name="Luo G."/>
        </authorList>
    </citation>
    <scope>NUCLEOTIDE SEQUENCE [LARGE SCALE GENOMIC DNA]</scope>
    <source>
        <strain evidence="4 5">AM21-18</strain>
    </source>
</reference>
<dbReference type="Pfam" id="PF13408">
    <property type="entry name" value="Zn_ribbon_recom"/>
    <property type="match status" value="1"/>
</dbReference>